<protein>
    <submittedName>
        <fullName evidence="4">Threonine/serine exporter family protein</fullName>
    </submittedName>
</protein>
<dbReference type="InterPro" id="IPR051361">
    <property type="entry name" value="ThrE/Ser_Exporter"/>
</dbReference>
<keyword evidence="2" id="KW-0472">Membrane</keyword>
<dbReference type="PANTHER" id="PTHR31082">
    <property type="entry name" value="PHEROMONE-REGULATED MEMBRANE PROTEIN 10"/>
    <property type="match status" value="1"/>
</dbReference>
<feature type="transmembrane region" description="Helical" evidence="2">
    <location>
        <begin position="140"/>
        <end position="159"/>
    </location>
</feature>
<feature type="transmembrane region" description="Helical" evidence="2">
    <location>
        <begin position="255"/>
        <end position="274"/>
    </location>
</feature>
<dbReference type="PANTHER" id="PTHR31082:SF4">
    <property type="entry name" value="PHEROMONE-REGULATED MEMBRANE PROTEIN 10"/>
    <property type="match status" value="1"/>
</dbReference>
<comment type="similarity">
    <text evidence="1">Belongs to the ThrE exporter (TC 2.A.79) family.</text>
</comment>
<evidence type="ECO:0000313" key="4">
    <source>
        <dbReference type="EMBL" id="MCV7229912.1"/>
    </source>
</evidence>
<feature type="transmembrane region" description="Helical" evidence="2">
    <location>
        <begin position="371"/>
        <end position="393"/>
    </location>
</feature>
<feature type="transmembrane region" description="Helical" evidence="2">
    <location>
        <begin position="223"/>
        <end position="243"/>
    </location>
</feature>
<comment type="caution">
    <text evidence="4">The sequence shown here is derived from an EMBL/GenBank/DDBJ whole genome shotgun (WGS) entry which is preliminary data.</text>
</comment>
<name>A0ABT3CKF8_9MYCO</name>
<dbReference type="InterPro" id="IPR010619">
    <property type="entry name" value="ThrE-like_N"/>
</dbReference>
<feature type="transmembrane region" description="Helical" evidence="2">
    <location>
        <begin position="399"/>
        <end position="421"/>
    </location>
</feature>
<evidence type="ECO:0000313" key="5">
    <source>
        <dbReference type="Proteomes" id="UP001526201"/>
    </source>
</evidence>
<accession>A0ABT3CKF8</accession>
<feature type="domain" description="Threonine/serine exporter-like N-terminal" evidence="3">
    <location>
        <begin position="37"/>
        <end position="275"/>
    </location>
</feature>
<evidence type="ECO:0000259" key="3">
    <source>
        <dbReference type="Pfam" id="PF06738"/>
    </source>
</evidence>
<feature type="transmembrane region" description="Helical" evidence="2">
    <location>
        <begin position="317"/>
        <end position="335"/>
    </location>
</feature>
<evidence type="ECO:0000256" key="2">
    <source>
        <dbReference type="SAM" id="Phobius"/>
    </source>
</evidence>
<feature type="transmembrane region" description="Helical" evidence="2">
    <location>
        <begin position="193"/>
        <end position="217"/>
    </location>
</feature>
<dbReference type="Pfam" id="PF06738">
    <property type="entry name" value="ThrE"/>
    <property type="match status" value="1"/>
</dbReference>
<evidence type="ECO:0000256" key="1">
    <source>
        <dbReference type="ARBA" id="ARBA00034125"/>
    </source>
</evidence>
<keyword evidence="2" id="KW-0812">Transmembrane</keyword>
<dbReference type="Proteomes" id="UP001526201">
    <property type="component" value="Unassembled WGS sequence"/>
</dbReference>
<keyword evidence="2" id="KW-1133">Transmembrane helix</keyword>
<gene>
    <name evidence="4" type="ORF">H7J73_28275</name>
</gene>
<proteinExistence type="inferred from homology"/>
<organism evidence="4 5">
    <name type="scientific">Mycolicibacterium komossense</name>
    <dbReference type="NCBI Taxonomy" id="1779"/>
    <lineage>
        <taxon>Bacteria</taxon>
        <taxon>Bacillati</taxon>
        <taxon>Actinomycetota</taxon>
        <taxon>Actinomycetes</taxon>
        <taxon>Mycobacteriales</taxon>
        <taxon>Mycobacteriaceae</taxon>
        <taxon>Mycolicibacterium</taxon>
    </lineage>
</organism>
<feature type="transmembrane region" description="Helical" evidence="2">
    <location>
        <begin position="294"/>
        <end position="312"/>
    </location>
</feature>
<feature type="transmembrane region" description="Helical" evidence="2">
    <location>
        <begin position="341"/>
        <end position="359"/>
    </location>
</feature>
<reference evidence="4 5" key="1">
    <citation type="journal article" date="2022" name="BMC Genomics">
        <title>Comparative genome analysis of mycobacteria focusing on tRNA and non-coding RNA.</title>
        <authorList>
            <person name="Behra P.R.K."/>
            <person name="Pettersson B.M.F."/>
            <person name="Ramesh M."/>
            <person name="Das S."/>
            <person name="Dasgupta S."/>
            <person name="Kirsebom L.A."/>
        </authorList>
    </citation>
    <scope>NUCLEOTIDE SEQUENCE [LARGE SCALE GENOMIC DNA]</scope>
    <source>
        <strain evidence="4 5">DSM 44078</strain>
    </source>
</reference>
<feature type="transmembrane region" description="Helical" evidence="2">
    <location>
        <begin position="165"/>
        <end position="186"/>
    </location>
</feature>
<sequence length="439" mass="46478">MVRIYSSGAFRRIVAQWRYIRGVTPEEERGAEGATGFIARLGATMAGANYPVTMVQHTMVTTANAYHVTQEILVLPNYVHVGGTDSSGHTALHIARPERDLRYHQTFPLARLISRAQTGSISPADGMTELDRIYALPPRFPVWVGVIGYAIQSTGLALILQPAPWALAAALGLGLMVGILTAVVRVSDALEQLLPIIVAFLVATISFTVAHLAHYSFGSLRVLIAPLAYFMPGAAITLAVIELSTHQLVSGSSRLISGFIRLGQLAFGILIAAQVTGLGSSNLVDNPNNLIGPWAPWVGVLVYAIGTTLFFGPPRWFLPWMVVILLVSYSGQVLGNAIAGSYASGFFGGVVLTIGAVLITRLPNSPPTMALILPGFWLLVPGSLGLIGVTELVGGDSSAVLTATIISLVAIALGMQTGLLISEAVARLCRAHDPRAFRG</sequence>
<keyword evidence="5" id="KW-1185">Reference proteome</keyword>
<dbReference type="EMBL" id="JACKTY010000047">
    <property type="protein sequence ID" value="MCV7229912.1"/>
    <property type="molecule type" value="Genomic_DNA"/>
</dbReference>